<feature type="repeat" description="ANK" evidence="3">
    <location>
        <begin position="513"/>
        <end position="545"/>
    </location>
</feature>
<evidence type="ECO:0000256" key="3">
    <source>
        <dbReference type="PROSITE-ProRule" id="PRU00023"/>
    </source>
</evidence>
<evidence type="ECO:0000256" key="5">
    <source>
        <dbReference type="PROSITE-ProRule" id="PRU10100"/>
    </source>
</evidence>
<dbReference type="InterPro" id="IPR037152">
    <property type="entry name" value="L-asparaginase_N_sf"/>
</dbReference>
<dbReference type="Pfam" id="PF17763">
    <property type="entry name" value="Asparaginase_C"/>
    <property type="match status" value="1"/>
</dbReference>
<dbReference type="InterPro" id="IPR006033">
    <property type="entry name" value="AsnA_fam"/>
</dbReference>
<dbReference type="PANTHER" id="PTHR11707">
    <property type="entry name" value="L-ASPARAGINASE"/>
    <property type="match status" value="1"/>
</dbReference>
<feature type="active site" evidence="5">
    <location>
        <position position="178"/>
    </location>
</feature>
<evidence type="ECO:0000256" key="2">
    <source>
        <dbReference type="ARBA" id="ARBA00022801"/>
    </source>
</evidence>
<dbReference type="SUPFAM" id="SSF53774">
    <property type="entry name" value="Glutaminase/Asparaginase"/>
    <property type="match status" value="1"/>
</dbReference>
<dbReference type="InterPro" id="IPR027473">
    <property type="entry name" value="L-asparaginase_C"/>
</dbReference>
<dbReference type="AlphaFoldDB" id="W0G253"/>
<dbReference type="BRENDA" id="3.5.1.1">
    <property type="organism ID" value="3454"/>
</dbReference>
<dbReference type="InterPro" id="IPR006034">
    <property type="entry name" value="Asparaginase/glutaminase-like"/>
</dbReference>
<dbReference type="InterPro" id="IPR020827">
    <property type="entry name" value="Asparaginase/glutaminase_AS1"/>
</dbReference>
<feature type="domain" description="L-asparaginase N-terminal" evidence="6">
    <location>
        <begin position="35"/>
        <end position="279"/>
    </location>
</feature>
<feature type="active site" evidence="4">
    <location>
        <position position="44"/>
    </location>
</feature>
<dbReference type="NCBIfam" id="TIGR00519">
    <property type="entry name" value="asnASE_I"/>
    <property type="match status" value="1"/>
</dbReference>
<dbReference type="PIRSF" id="PIRSF001220">
    <property type="entry name" value="L-ASNase_gatD"/>
    <property type="match status" value="1"/>
</dbReference>
<accession>W0G253</accession>
<evidence type="ECO:0000313" key="8">
    <source>
        <dbReference type="EMBL" id="AHF50151.1"/>
    </source>
</evidence>
<dbReference type="EMBL" id="KF290772">
    <property type="protein sequence ID" value="AHF50151.1"/>
    <property type="molecule type" value="mRNA"/>
</dbReference>
<feature type="repeat" description="ANK" evidence="3">
    <location>
        <begin position="546"/>
        <end position="578"/>
    </location>
</feature>
<dbReference type="PROSITE" id="PS50297">
    <property type="entry name" value="ANK_REP_REGION"/>
    <property type="match status" value="1"/>
</dbReference>
<dbReference type="PRINTS" id="PR00139">
    <property type="entry name" value="ASNGLNASE"/>
</dbReference>
<dbReference type="GO" id="GO:0006528">
    <property type="term" value="P:asparagine metabolic process"/>
    <property type="evidence" value="ECO:0007669"/>
    <property type="project" value="UniProtKB-ARBA"/>
</dbReference>
<dbReference type="InterPro" id="IPR040919">
    <property type="entry name" value="Asparaginase_C"/>
</dbReference>
<organism evidence="8">
    <name type="scientific">Rhizomucor miehei</name>
    <dbReference type="NCBI Taxonomy" id="4839"/>
    <lineage>
        <taxon>Eukaryota</taxon>
        <taxon>Fungi</taxon>
        <taxon>Fungi incertae sedis</taxon>
        <taxon>Mucoromycota</taxon>
        <taxon>Mucoromycotina</taxon>
        <taxon>Mucoromycetes</taxon>
        <taxon>Mucorales</taxon>
        <taxon>Lichtheimiaceae</taxon>
        <taxon>Rhizomucor</taxon>
    </lineage>
</organism>
<feature type="domain" description="Asparaginase/glutaminase C-terminal" evidence="7">
    <location>
        <begin position="299"/>
        <end position="414"/>
    </location>
</feature>
<name>W0G253_RHIMI</name>
<dbReference type="Gene3D" id="3.40.50.40">
    <property type="match status" value="1"/>
</dbReference>
<dbReference type="SUPFAM" id="SSF48403">
    <property type="entry name" value="Ankyrin repeat"/>
    <property type="match status" value="1"/>
</dbReference>
<keyword evidence="2 8" id="KW-0378">Hydrolase</keyword>
<dbReference type="Pfam" id="PF00710">
    <property type="entry name" value="Asparaginase"/>
    <property type="match status" value="1"/>
</dbReference>
<dbReference type="Gene3D" id="3.40.50.1170">
    <property type="entry name" value="L-asparaginase, N-terminal domain"/>
    <property type="match status" value="1"/>
</dbReference>
<dbReference type="InterPro" id="IPR027475">
    <property type="entry name" value="Asparaginase/glutaminase_AS2"/>
</dbReference>
<dbReference type="SFLD" id="SFLDS00057">
    <property type="entry name" value="Glutaminase/Asparaginase"/>
    <property type="match status" value="1"/>
</dbReference>
<sequence length="682" mass="75330">MDSRTTAHVPIYDNAAVEHQLRADRDEMLAPDFSRVLVIYTGGTIGMKHTPEHGYIPLPNYLAQSLARLIRFHDPSHGFLSRSSSQENHADGVTLKEDFTRITNMVRQVQPSGETVLAHLPSLITPVSLYGKRIRYSILEYDPLLDSCNITMDDWVRIARDIEANYEYFDAFIVLHGTDTMAYTASALSFMLEELGKTVIITGSQVPLTEVRNDAVENLLGALTIAGHFVIPEVCLYFGDKLYRGNRTSKISAVDFDAFDSPNLPALVNLGIDIDVKWPLVLRPTHIAKFRSHKVLNRNVASLRLFPGINESTVRAFLAPPLQGVVLETYGAGNAPARQGLLAALKEACDRGVVIVNCTQCRKGLVTDSYATGRQLAAIGVVAGADMTPECALTKLSYLLGKIPDDPQKVRLLMTRNLRGELTVRAEKQRFSASGSRSQLLLDIFANISARGKVAAKTHVDQQIMSVEEEQLAEKMLAPMLLCSAASANDVQSMKMLSDAMGDILNLNCVDYAGRSPLHIACRDGHIAIVEYLLLHGASVHVRDRWGHTPLFVAVVGKHAQVVSMLRRAGAHLSVNEQSDMGPAWLKAVRDNDVEFVKIALEAGWPVNWAEPVEGRRAIDIAVCYGRVDLLKLLLLQVDCKTDQPDRWGFTIIDKLSLLEKQEKKSIDPETLKEIAQLLGKE</sequence>
<evidence type="ECO:0000259" key="6">
    <source>
        <dbReference type="Pfam" id="PF00710"/>
    </source>
</evidence>
<proteinExistence type="evidence at transcript level"/>
<dbReference type="PROSITE" id="PS00917">
    <property type="entry name" value="ASN_GLN_ASE_2"/>
    <property type="match status" value="1"/>
</dbReference>
<dbReference type="FunFam" id="3.40.50.40:FF:000001">
    <property type="entry name" value="L-asparaginase 1"/>
    <property type="match status" value="1"/>
</dbReference>
<protein>
    <recommendedName>
        <fullName evidence="1">asparaginase</fullName>
        <ecNumber evidence="1">3.5.1.1</ecNumber>
    </recommendedName>
</protein>
<dbReference type="EC" id="3.5.1.1" evidence="1"/>
<evidence type="ECO:0000259" key="7">
    <source>
        <dbReference type="Pfam" id="PF17763"/>
    </source>
</evidence>
<dbReference type="PIRSF" id="PIRSF500176">
    <property type="entry name" value="L_ASNase"/>
    <property type="match status" value="1"/>
</dbReference>
<dbReference type="InterPro" id="IPR036770">
    <property type="entry name" value="Ankyrin_rpt-contain_sf"/>
</dbReference>
<dbReference type="InterPro" id="IPR036152">
    <property type="entry name" value="Asp/glu_Ase-like_sf"/>
</dbReference>
<dbReference type="PROSITE" id="PS51732">
    <property type="entry name" value="ASN_GLN_ASE_3"/>
    <property type="match status" value="1"/>
</dbReference>
<dbReference type="PANTHER" id="PTHR11707:SF28">
    <property type="entry name" value="60 KDA LYSOPHOSPHOLIPASE"/>
    <property type="match status" value="1"/>
</dbReference>
<dbReference type="PROSITE" id="PS00144">
    <property type="entry name" value="ASN_GLN_ASE_1"/>
    <property type="match status" value="1"/>
</dbReference>
<dbReference type="SMR" id="W0G253"/>
<evidence type="ECO:0000256" key="1">
    <source>
        <dbReference type="ARBA" id="ARBA00012920"/>
    </source>
</evidence>
<keyword evidence="3" id="KW-0040">ANK repeat</keyword>
<dbReference type="SMART" id="SM00248">
    <property type="entry name" value="ANK"/>
    <property type="match status" value="4"/>
</dbReference>
<dbReference type="InterPro" id="IPR041725">
    <property type="entry name" value="L-asparaginase_I"/>
</dbReference>
<dbReference type="CDD" id="cd08963">
    <property type="entry name" value="L-asparaginase_I"/>
    <property type="match status" value="1"/>
</dbReference>
<dbReference type="PROSITE" id="PS50088">
    <property type="entry name" value="ANK_REPEAT"/>
    <property type="match status" value="2"/>
</dbReference>
<dbReference type="InterPro" id="IPR027474">
    <property type="entry name" value="L-asparaginase_N"/>
</dbReference>
<dbReference type="InterPro" id="IPR002110">
    <property type="entry name" value="Ankyrin_rpt"/>
</dbReference>
<dbReference type="SMART" id="SM00870">
    <property type="entry name" value="Asparaginase"/>
    <property type="match status" value="1"/>
</dbReference>
<dbReference type="Pfam" id="PF12796">
    <property type="entry name" value="Ank_2"/>
    <property type="match status" value="1"/>
</dbReference>
<dbReference type="GO" id="GO:0004067">
    <property type="term" value="F:asparaginase activity"/>
    <property type="evidence" value="ECO:0007669"/>
    <property type="project" value="UniProtKB-UniRule"/>
</dbReference>
<dbReference type="Gene3D" id="1.25.40.20">
    <property type="entry name" value="Ankyrin repeat-containing domain"/>
    <property type="match status" value="1"/>
</dbReference>
<reference evidence="8" key="1">
    <citation type="journal article" date="2014" name="Appl. Environ. Microbiol.">
        <title>Biochemical Characterization of a Novel L-Asparaginase with Low Glutaminase Activity from Rhizomucor miehei and Its Application in Food Safety and Leukemia Treatment.</title>
        <authorList>
            <person name="Huang L."/>
            <person name="Liu Y."/>
            <person name="Sun Y."/>
            <person name="Yan Q."/>
            <person name="Jiang Z."/>
        </authorList>
    </citation>
    <scope>NUCLEOTIDE SEQUENCE</scope>
</reference>
<evidence type="ECO:0000256" key="4">
    <source>
        <dbReference type="PROSITE-ProRule" id="PRU10099"/>
    </source>
</evidence>